<dbReference type="InterPro" id="IPR006461">
    <property type="entry name" value="PLAC_motif_containing"/>
</dbReference>
<evidence type="ECO:0000313" key="2">
    <source>
        <dbReference type="EMBL" id="CAJ1377388.1"/>
    </source>
</evidence>
<evidence type="ECO:0008006" key="4">
    <source>
        <dbReference type="Google" id="ProtNLM"/>
    </source>
</evidence>
<organism evidence="2 3">
    <name type="scientific">Effrenium voratum</name>
    <dbReference type="NCBI Taxonomy" id="2562239"/>
    <lineage>
        <taxon>Eukaryota</taxon>
        <taxon>Sar</taxon>
        <taxon>Alveolata</taxon>
        <taxon>Dinophyceae</taxon>
        <taxon>Suessiales</taxon>
        <taxon>Symbiodiniaceae</taxon>
        <taxon>Effrenium</taxon>
    </lineage>
</organism>
<name>A0AA36I0A1_9DINO</name>
<keyword evidence="1" id="KW-1133">Transmembrane helix</keyword>
<keyword evidence="3" id="KW-1185">Reference proteome</keyword>
<feature type="transmembrane region" description="Helical" evidence="1">
    <location>
        <begin position="58"/>
        <end position="80"/>
    </location>
</feature>
<proteinExistence type="predicted"/>
<protein>
    <recommendedName>
        <fullName evidence="4">PLAC8 family protein</fullName>
    </recommendedName>
</protein>
<keyword evidence="1" id="KW-0472">Membrane</keyword>
<gene>
    <name evidence="2" type="ORF">EVOR1521_LOCUS6199</name>
</gene>
<comment type="caution">
    <text evidence="2">The sequence shown here is derived from an EMBL/GenBank/DDBJ whole genome shotgun (WGS) entry which is preliminary data.</text>
</comment>
<dbReference type="Pfam" id="PF04749">
    <property type="entry name" value="PLAC8"/>
    <property type="match status" value="1"/>
</dbReference>
<evidence type="ECO:0000256" key="1">
    <source>
        <dbReference type="SAM" id="Phobius"/>
    </source>
</evidence>
<keyword evidence="1" id="KW-0812">Transmembrane</keyword>
<dbReference type="Proteomes" id="UP001178507">
    <property type="component" value="Unassembled WGS sequence"/>
</dbReference>
<evidence type="ECO:0000313" key="3">
    <source>
        <dbReference type="Proteomes" id="UP001178507"/>
    </source>
</evidence>
<accession>A0AA36I0A1</accession>
<dbReference type="EMBL" id="CAUJNA010000458">
    <property type="protein sequence ID" value="CAJ1377388.1"/>
    <property type="molecule type" value="Genomic_DNA"/>
</dbReference>
<dbReference type="AlphaFoldDB" id="A0AA36I0A1"/>
<reference evidence="2" key="1">
    <citation type="submission" date="2023-08" db="EMBL/GenBank/DDBJ databases">
        <authorList>
            <person name="Chen Y."/>
            <person name="Shah S."/>
            <person name="Dougan E. K."/>
            <person name="Thang M."/>
            <person name="Chan C."/>
        </authorList>
    </citation>
    <scope>NUCLEOTIDE SEQUENCE</scope>
</reference>
<dbReference type="NCBIfam" id="TIGR01571">
    <property type="entry name" value="A_thal_Cys_rich"/>
    <property type="match status" value="1"/>
</dbReference>
<sequence>MQRPAPLSEESMLPQDYLGQWNSDLIGGCTMEPQGALLATACFCCRIGETWQQAGFMAFQYAALIPHFFFCCLPCIGTYFRGLMRQRFSIRRHTTTLDCFAWTVLPCCASVQEAKMVDAMCVVAMEEARAKEAADKRKADADAQRIIEAVSSKKPTAFRYGLSTNTGALRKPKGALEMVSQA</sequence>